<gene>
    <name evidence="1" type="ORF">CXB51_007980</name>
</gene>
<evidence type="ECO:0000313" key="1">
    <source>
        <dbReference type="EMBL" id="KAG8496790.1"/>
    </source>
</evidence>
<sequence>MSKSVVIKLLGQRNVFSVQCDKLYALWKLKRSFQLMDLEMITMLLSSKHKRLTRLSSLRFFRTMYKNNIIQATGGMIGQLLRSIRIQIMVTKDALRARPLRSAYKGSSRRGCPMCSLSVARTCDLPIREDTNAQSVVDPRVTQQPTLTSFNIRAGAEASTQEISGDRAIFAVESNLGARFNLITDLND</sequence>
<evidence type="ECO:0000313" key="2">
    <source>
        <dbReference type="Proteomes" id="UP000701853"/>
    </source>
</evidence>
<proteinExistence type="predicted"/>
<reference evidence="1 2" key="1">
    <citation type="journal article" date="2021" name="bioRxiv">
        <title>The Gossypium anomalum genome as a resource for cotton improvement and evolutionary analysis of hybrid incompatibility.</title>
        <authorList>
            <person name="Grover C.E."/>
            <person name="Yuan D."/>
            <person name="Arick M.A."/>
            <person name="Miller E.R."/>
            <person name="Hu G."/>
            <person name="Peterson D.G."/>
            <person name="Wendel J.F."/>
            <person name="Udall J.A."/>
        </authorList>
    </citation>
    <scope>NUCLEOTIDE SEQUENCE [LARGE SCALE GENOMIC DNA]</scope>
    <source>
        <strain evidence="1">JFW-Udall</strain>
        <tissue evidence="1">Leaf</tissue>
    </source>
</reference>
<organism evidence="1 2">
    <name type="scientific">Gossypium anomalum</name>
    <dbReference type="NCBI Taxonomy" id="47600"/>
    <lineage>
        <taxon>Eukaryota</taxon>
        <taxon>Viridiplantae</taxon>
        <taxon>Streptophyta</taxon>
        <taxon>Embryophyta</taxon>
        <taxon>Tracheophyta</taxon>
        <taxon>Spermatophyta</taxon>
        <taxon>Magnoliopsida</taxon>
        <taxon>eudicotyledons</taxon>
        <taxon>Gunneridae</taxon>
        <taxon>Pentapetalae</taxon>
        <taxon>rosids</taxon>
        <taxon>malvids</taxon>
        <taxon>Malvales</taxon>
        <taxon>Malvaceae</taxon>
        <taxon>Malvoideae</taxon>
        <taxon>Gossypium</taxon>
    </lineage>
</organism>
<dbReference type="EMBL" id="JAHUZN010000004">
    <property type="protein sequence ID" value="KAG8496790.1"/>
    <property type="molecule type" value="Genomic_DNA"/>
</dbReference>
<comment type="caution">
    <text evidence="1">The sequence shown here is derived from an EMBL/GenBank/DDBJ whole genome shotgun (WGS) entry which is preliminary data.</text>
</comment>
<accession>A0A8J6D7Q1</accession>
<dbReference type="OrthoDB" id="10655575at2759"/>
<keyword evidence="2" id="KW-1185">Reference proteome</keyword>
<name>A0A8J6D7Q1_9ROSI</name>
<dbReference type="AlphaFoldDB" id="A0A8J6D7Q1"/>
<dbReference type="Proteomes" id="UP000701853">
    <property type="component" value="Chromosome 4"/>
</dbReference>
<protein>
    <submittedName>
        <fullName evidence="1">Uncharacterized protein</fullName>
    </submittedName>
</protein>